<proteinExistence type="predicted"/>
<dbReference type="Proteomes" id="UP000287651">
    <property type="component" value="Unassembled WGS sequence"/>
</dbReference>
<evidence type="ECO:0000313" key="2">
    <source>
        <dbReference type="Proteomes" id="UP000287651"/>
    </source>
</evidence>
<sequence>MLLCVDKMKMILSSDQLLLELKDILIESSKLDMIQPSYEAVLAICSQDGLFSADIPCKGCSFH</sequence>
<gene>
    <name evidence="1" type="ORF">B296_00026953</name>
</gene>
<dbReference type="EMBL" id="AMZH03010566">
    <property type="protein sequence ID" value="RRT54519.1"/>
    <property type="molecule type" value="Genomic_DNA"/>
</dbReference>
<dbReference type="AlphaFoldDB" id="A0A426YS29"/>
<comment type="caution">
    <text evidence="1">The sequence shown here is derived from an EMBL/GenBank/DDBJ whole genome shotgun (WGS) entry which is preliminary data.</text>
</comment>
<accession>A0A426YS29</accession>
<name>A0A426YS29_ENSVE</name>
<protein>
    <submittedName>
        <fullName evidence="1">Uncharacterized protein</fullName>
    </submittedName>
</protein>
<evidence type="ECO:0000313" key="1">
    <source>
        <dbReference type="EMBL" id="RRT54519.1"/>
    </source>
</evidence>
<reference evidence="1 2" key="1">
    <citation type="journal article" date="2014" name="Agronomy (Basel)">
        <title>A Draft Genome Sequence for Ensete ventricosum, the Drought-Tolerant Tree Against Hunger.</title>
        <authorList>
            <person name="Harrison J."/>
            <person name="Moore K.A."/>
            <person name="Paszkiewicz K."/>
            <person name="Jones T."/>
            <person name="Grant M."/>
            <person name="Ambacheew D."/>
            <person name="Muzemil S."/>
            <person name="Studholme D.J."/>
        </authorList>
    </citation>
    <scope>NUCLEOTIDE SEQUENCE [LARGE SCALE GENOMIC DNA]</scope>
</reference>
<organism evidence="1 2">
    <name type="scientific">Ensete ventricosum</name>
    <name type="common">Abyssinian banana</name>
    <name type="synonym">Musa ensete</name>
    <dbReference type="NCBI Taxonomy" id="4639"/>
    <lineage>
        <taxon>Eukaryota</taxon>
        <taxon>Viridiplantae</taxon>
        <taxon>Streptophyta</taxon>
        <taxon>Embryophyta</taxon>
        <taxon>Tracheophyta</taxon>
        <taxon>Spermatophyta</taxon>
        <taxon>Magnoliopsida</taxon>
        <taxon>Liliopsida</taxon>
        <taxon>Zingiberales</taxon>
        <taxon>Musaceae</taxon>
        <taxon>Ensete</taxon>
    </lineage>
</organism>